<dbReference type="PANTHER" id="PTHR43767:SF8">
    <property type="entry name" value="LONG-CHAIN-FATTY-ACID--COA LIGASE"/>
    <property type="match status" value="1"/>
</dbReference>
<dbReference type="GO" id="GO:0016874">
    <property type="term" value="F:ligase activity"/>
    <property type="evidence" value="ECO:0007669"/>
    <property type="project" value="UniProtKB-KW"/>
</dbReference>
<dbReference type="RefSeq" id="WP_102247253.1">
    <property type="nucleotide sequence ID" value="NZ_CP025682.1"/>
</dbReference>
<dbReference type="InterPro" id="IPR020845">
    <property type="entry name" value="AMP-binding_CS"/>
</dbReference>
<dbReference type="PANTHER" id="PTHR43767">
    <property type="entry name" value="LONG-CHAIN-FATTY-ACID--COA LIGASE"/>
    <property type="match status" value="1"/>
</dbReference>
<dbReference type="SUPFAM" id="SSF56801">
    <property type="entry name" value="Acetyl-CoA synthetase-like"/>
    <property type="match status" value="1"/>
</dbReference>
<name>A0A2I6S7F4_9RHOO</name>
<dbReference type="OrthoDB" id="9766486at2"/>
<feature type="domain" description="AMP-dependent synthetase/ligase" evidence="2">
    <location>
        <begin position="13"/>
        <end position="335"/>
    </location>
</feature>
<reference evidence="3 4" key="1">
    <citation type="submission" date="2018-01" db="EMBL/GenBank/DDBJ databases">
        <authorList>
            <person name="Fu G.-Y."/>
        </authorList>
    </citation>
    <scope>NUCLEOTIDE SEQUENCE [LARGE SCALE GENOMIC DNA]</scope>
    <source>
        <strain evidence="3 4">SY39</strain>
    </source>
</reference>
<dbReference type="InterPro" id="IPR042099">
    <property type="entry name" value="ANL_N_sf"/>
</dbReference>
<dbReference type="Proteomes" id="UP000242205">
    <property type="component" value="Chromosome"/>
</dbReference>
<keyword evidence="1" id="KW-0436">Ligase</keyword>
<dbReference type="Pfam" id="PF00501">
    <property type="entry name" value="AMP-binding"/>
    <property type="match status" value="1"/>
</dbReference>
<dbReference type="InterPro" id="IPR050237">
    <property type="entry name" value="ATP-dep_AMP-bd_enzyme"/>
</dbReference>
<protein>
    <submittedName>
        <fullName evidence="3">Long-chain acyl-CoA synthetase</fullName>
    </submittedName>
</protein>
<dbReference type="AlphaFoldDB" id="A0A2I6S7F4"/>
<evidence type="ECO:0000256" key="1">
    <source>
        <dbReference type="ARBA" id="ARBA00022598"/>
    </source>
</evidence>
<organism evidence="3 4">
    <name type="scientific">Pseudazoarcus pumilus</name>
    <dbReference type="NCBI Taxonomy" id="2067960"/>
    <lineage>
        <taxon>Bacteria</taxon>
        <taxon>Pseudomonadati</taxon>
        <taxon>Pseudomonadota</taxon>
        <taxon>Betaproteobacteria</taxon>
        <taxon>Rhodocyclales</taxon>
        <taxon>Zoogloeaceae</taxon>
        <taxon>Pseudazoarcus</taxon>
    </lineage>
</organism>
<dbReference type="KEGG" id="atw:C0099_09745"/>
<dbReference type="Gene3D" id="3.40.50.12780">
    <property type="entry name" value="N-terminal domain of ligase-like"/>
    <property type="match status" value="1"/>
</dbReference>
<dbReference type="EMBL" id="CP025682">
    <property type="protein sequence ID" value="AUN95187.1"/>
    <property type="molecule type" value="Genomic_DNA"/>
</dbReference>
<accession>A0A2I6S7F4</accession>
<evidence type="ECO:0000259" key="2">
    <source>
        <dbReference type="Pfam" id="PF00501"/>
    </source>
</evidence>
<sequence>MRPSPEMLLAAIAARGDRAVLRGGKRSLSGAQVVEQVARRAALLRRHDCRRVALALDNDIDWVLWDLALLVGGRVSVPLPPFFSPAQVRHVLESAGVDAVVTENPRIWAAAGFVRRVGRLLGRAVAGPPPLPAGTSKITYTSGTTGQPRGVCLAAAAMLAVADGVRSVTPADAVRRHLCVLPLAVLLENVAGVYAPLLAGAEVVLPPLHEVGFTGGAGMDSARLLAALSRQRPGSLILMPQLLRLLVDAAEGGGVLPDSLRFVAVGGARVAPALLQRAEVLGVPVFEGYGLSECASVVCLNTPAGRRPGTVGRALPQCELRIAHDGEVWVRGPHLLGYVGGEAHSGEWLATGDVGHIDDGYLTLFGRRTHQFITAWGRNVDPEWVEAELSQQAPIAQAWLHGEALPRNVAVLVPTHPDVTDDELDAAVQAVNRELPDYLRAHRWLRADEPFVAANGLATANGRLRRDALAAYYLPRFGGTADEADLQGEAA</sequence>
<gene>
    <name evidence="3" type="ORF">C0099_09745</name>
</gene>
<proteinExistence type="predicted"/>
<keyword evidence="4" id="KW-1185">Reference proteome</keyword>
<evidence type="ECO:0000313" key="3">
    <source>
        <dbReference type="EMBL" id="AUN95187.1"/>
    </source>
</evidence>
<dbReference type="InterPro" id="IPR000873">
    <property type="entry name" value="AMP-dep_synth/lig_dom"/>
</dbReference>
<evidence type="ECO:0000313" key="4">
    <source>
        <dbReference type="Proteomes" id="UP000242205"/>
    </source>
</evidence>
<dbReference type="PROSITE" id="PS00455">
    <property type="entry name" value="AMP_BINDING"/>
    <property type="match status" value="1"/>
</dbReference>